<dbReference type="NCBIfam" id="TIGR01845">
    <property type="entry name" value="outer_NodT"/>
    <property type="match status" value="1"/>
</dbReference>
<dbReference type="InterPro" id="IPR003423">
    <property type="entry name" value="OMP_efflux"/>
</dbReference>
<keyword evidence="2" id="KW-0472">Membrane</keyword>
<evidence type="ECO:0000256" key="2">
    <source>
        <dbReference type="RuleBase" id="RU362097"/>
    </source>
</evidence>
<dbReference type="InterPro" id="IPR010131">
    <property type="entry name" value="MdtP/NodT-like"/>
</dbReference>
<dbReference type="PROSITE" id="PS51257">
    <property type="entry name" value="PROKAR_LIPOPROTEIN"/>
    <property type="match status" value="1"/>
</dbReference>
<dbReference type="PANTHER" id="PTHR30203">
    <property type="entry name" value="OUTER MEMBRANE CATION EFFLUX PROTEIN"/>
    <property type="match status" value="1"/>
</dbReference>
<comment type="caution">
    <text evidence="4">The sequence shown here is derived from an EMBL/GenBank/DDBJ whole genome shotgun (WGS) entry which is preliminary data.</text>
</comment>
<keyword evidence="2" id="KW-0812">Transmembrane</keyword>
<comment type="similarity">
    <text evidence="1 2">Belongs to the outer membrane factor (OMF) (TC 1.B.17) family.</text>
</comment>
<keyword evidence="2" id="KW-1134">Transmembrane beta strand</keyword>
<keyword evidence="2" id="KW-0449">Lipoprotein</keyword>
<keyword evidence="3" id="KW-0175">Coiled coil</keyword>
<evidence type="ECO:0000313" key="5">
    <source>
        <dbReference type="Proteomes" id="UP000076609"/>
    </source>
</evidence>
<sequence>MSKVMTLRSLTLLFATTALAGCNLAPKNVRPEGAIPLTLPQGGPYPVLGAEQADVTRIGYRDFFVDPRLQAVIATALENNRDYRVTAANVLAARAQYRVTRASQVPTTAANGGVTYTNNPFGALGGAGGAGGAGGVGGVPAQTGNLEIYQASVGFSAFELDLFGRVRNLSQAALQEYFATEEAQRAARIALIGEVATAWLTMAADQDQLRLSRETLASFGRTLELTRAQFRVGVISELEVQQAETSYQQARNDIAALTAQIAQDQNAINLLAGTTVPAEQLPAELGDRDLILSNLPTGVSSTVLLRRPDVLQAERRLYAANANIGAARAALFPTISLTATLGTISTALGGLFGAGTQQFSVSPGVALPLFDGGQRRGNVEVARAQQLAAVATYEGTLQTAFREVADALATRGTIGEQLSAQTAKAQAAATAQRLSDARYRAGIDSFLNTLDAQRTSYAARQTLVQTRLARATNLVTLYRTLGGGLN</sequence>
<evidence type="ECO:0000256" key="3">
    <source>
        <dbReference type="SAM" id="Coils"/>
    </source>
</evidence>
<evidence type="ECO:0000313" key="4">
    <source>
        <dbReference type="EMBL" id="KZE15868.1"/>
    </source>
</evidence>
<dbReference type="Pfam" id="PF02321">
    <property type="entry name" value="OEP"/>
    <property type="match status" value="2"/>
</dbReference>
<protein>
    <submittedName>
        <fullName evidence="4">Transporter</fullName>
    </submittedName>
</protein>
<accession>A0ABR5YCY2</accession>
<evidence type="ECO:0000256" key="1">
    <source>
        <dbReference type="ARBA" id="ARBA00007613"/>
    </source>
</evidence>
<keyword evidence="2" id="KW-0732">Signal</keyword>
<gene>
    <name evidence="4" type="ORF">AVT10_13605</name>
</gene>
<comment type="subcellular location">
    <subcellularLocation>
        <location evidence="2">Cell membrane</location>
        <topology evidence="2">Lipid-anchor</topology>
    </subcellularLocation>
</comment>
<dbReference type="RefSeq" id="WP_066689681.1">
    <property type="nucleotide sequence ID" value="NZ_LQQO01000011.1"/>
</dbReference>
<dbReference type="PANTHER" id="PTHR30203:SF32">
    <property type="entry name" value="CATION EFFLUX SYSTEM PROTEIN CUSC"/>
    <property type="match status" value="1"/>
</dbReference>
<dbReference type="Gene3D" id="2.20.200.10">
    <property type="entry name" value="Outer membrane efflux proteins (OEP)"/>
    <property type="match status" value="1"/>
</dbReference>
<proteinExistence type="inferred from homology"/>
<feature type="coiled-coil region" evidence="3">
    <location>
        <begin position="240"/>
        <end position="267"/>
    </location>
</feature>
<organism evidence="4 5">
    <name type="scientific">Sphingomonas hankookensis</name>
    <dbReference type="NCBI Taxonomy" id="563996"/>
    <lineage>
        <taxon>Bacteria</taxon>
        <taxon>Pseudomonadati</taxon>
        <taxon>Pseudomonadota</taxon>
        <taxon>Alphaproteobacteria</taxon>
        <taxon>Sphingomonadales</taxon>
        <taxon>Sphingomonadaceae</taxon>
        <taxon>Sphingomonas</taxon>
    </lineage>
</organism>
<dbReference type="Proteomes" id="UP000076609">
    <property type="component" value="Unassembled WGS sequence"/>
</dbReference>
<keyword evidence="2" id="KW-0564">Palmitate</keyword>
<dbReference type="SUPFAM" id="SSF56954">
    <property type="entry name" value="Outer membrane efflux proteins (OEP)"/>
    <property type="match status" value="1"/>
</dbReference>
<dbReference type="EMBL" id="LQQO01000011">
    <property type="protein sequence ID" value="KZE15868.1"/>
    <property type="molecule type" value="Genomic_DNA"/>
</dbReference>
<reference evidence="5" key="1">
    <citation type="submission" date="2016-01" db="EMBL/GenBank/DDBJ databases">
        <title>Draft genome of Chromobacterium sp. F49.</title>
        <authorList>
            <person name="Hong K.W."/>
        </authorList>
    </citation>
    <scope>NUCLEOTIDE SEQUENCE [LARGE SCALE GENOMIC DNA]</scope>
    <source>
        <strain evidence="5">CN3</strain>
    </source>
</reference>
<name>A0ABR5YCY2_9SPHN</name>
<feature type="signal peptide" evidence="2">
    <location>
        <begin position="1"/>
        <end position="20"/>
    </location>
</feature>
<feature type="chain" id="PRO_5044980816" evidence="2">
    <location>
        <begin position="21"/>
        <end position="486"/>
    </location>
</feature>
<keyword evidence="5" id="KW-1185">Reference proteome</keyword>
<dbReference type="Gene3D" id="1.20.1600.10">
    <property type="entry name" value="Outer membrane efflux proteins (OEP)"/>
    <property type="match status" value="1"/>
</dbReference>